<proteinExistence type="inferred from homology"/>
<dbReference type="SMART" id="SM00220">
    <property type="entry name" value="S_TKc"/>
    <property type="match status" value="1"/>
</dbReference>
<comment type="catalytic activity">
    <reaction evidence="9">
        <text>L-seryl-[protein] + ATP = O-phospho-L-seryl-[protein] + ADP + H(+)</text>
        <dbReference type="Rhea" id="RHEA:17989"/>
        <dbReference type="Rhea" id="RHEA-COMP:9863"/>
        <dbReference type="Rhea" id="RHEA-COMP:11604"/>
        <dbReference type="ChEBI" id="CHEBI:15378"/>
        <dbReference type="ChEBI" id="CHEBI:29999"/>
        <dbReference type="ChEBI" id="CHEBI:30616"/>
        <dbReference type="ChEBI" id="CHEBI:83421"/>
        <dbReference type="ChEBI" id="CHEBI:456216"/>
        <dbReference type="EC" id="2.7.11.21"/>
    </reaction>
</comment>
<dbReference type="PANTHER" id="PTHR24345:SF93">
    <property type="entry name" value="SERINE_THREONINE-PROTEIN KINASE PLK1"/>
    <property type="match status" value="1"/>
</dbReference>
<reference evidence="16" key="2">
    <citation type="submission" date="2020-10" db="UniProtKB">
        <authorList>
            <consortium name="WormBaseParasite"/>
        </authorList>
    </citation>
    <scope>IDENTIFICATION</scope>
</reference>
<keyword evidence="5 10" id="KW-0547">Nucleotide-binding</keyword>
<dbReference type="InterPro" id="IPR033701">
    <property type="entry name" value="POLO_box_1"/>
</dbReference>
<comment type="cofactor">
    <cofactor evidence="1">
        <name>Mg(2+)</name>
        <dbReference type="ChEBI" id="CHEBI:18420"/>
    </cofactor>
</comment>
<keyword evidence="6 11" id="KW-0418">Kinase</keyword>
<evidence type="ECO:0000256" key="12">
    <source>
        <dbReference type="SAM" id="MobiDB-lite"/>
    </source>
</evidence>
<dbReference type="InterPro" id="IPR017441">
    <property type="entry name" value="Protein_kinase_ATP_BS"/>
</dbReference>
<dbReference type="InterPro" id="IPR000719">
    <property type="entry name" value="Prot_kinase_dom"/>
</dbReference>
<evidence type="ECO:0000256" key="4">
    <source>
        <dbReference type="ARBA" id="ARBA00022737"/>
    </source>
</evidence>
<dbReference type="Gene3D" id="3.30.200.20">
    <property type="entry name" value="Phosphorylase Kinase, domain 1"/>
    <property type="match status" value="1"/>
</dbReference>
<sequence>MMHPSKKLRSGRANDPSTSPNRFPPRKALNPVYPKPFNPITDKMFKKPDPKQHAQVPELVIDEKDGSQFKRGKFLGKGGFARCYELRDSKDEVWAAKVIPKAMLQKTTHKEKFVNEIDIHQSVSHAYIVKILKCVSDSNNMYILMELCSNRSLMELQKRRSYVTEPEARYFLKQIVSAVCYLHSNLIIHRDLKLGNVFIDGKMKLKVGDFGLATRLKNADERKDTLCGTPNYIAPEMLQHRKHSFEVDVWATGCILYTLLCGHPPFETTSLTETYNRIKSNQFTMPRSIGAYAAQLIRDLLQNNEFNRPKIDQVKTARFFYGYCPESLPVSALECVPKIEQELEGGDMDCSLFAESIHVQGFASKPAAAAAVKLPAVRNPLASDRNTRVPPSDPKTAKVLLHSLLEKLKSTEIKMKHPAKWLPVDIFAAHPNLEAESPNLTPSFFVSKWVDYSDKYGLGYQLAEGTVGVLFNDASSLLCDQDFEHIMYAEHGREVFFKSGEKPKELNKKMVLLQYFVKYMHDQLITASAHSPESAKKMSRPPCLISWFRTDSAIVLHLSTGLVQVNFFKDHSKFIFDGSVDAVTIICADRSIHTYKFDTVIEYGASEKLQRAFGFAIRVHPKLLQRADDNKPRGQ</sequence>
<dbReference type="Pfam" id="PF00069">
    <property type="entry name" value="Pkinase"/>
    <property type="match status" value="1"/>
</dbReference>
<dbReference type="SUPFAM" id="SSF82615">
    <property type="entry name" value="Polo-box domain"/>
    <property type="match status" value="2"/>
</dbReference>
<evidence type="ECO:0000256" key="3">
    <source>
        <dbReference type="ARBA" id="ARBA00022679"/>
    </source>
</evidence>
<feature type="domain" description="POLO box" evidence="14">
    <location>
        <begin position="543"/>
        <end position="625"/>
    </location>
</feature>
<dbReference type="FunFam" id="1.10.510.10:FF:000571">
    <property type="entry name" value="Maternal embryonic leucine zipper kinase"/>
    <property type="match status" value="1"/>
</dbReference>
<dbReference type="GO" id="GO:0004674">
    <property type="term" value="F:protein serine/threonine kinase activity"/>
    <property type="evidence" value="ECO:0007669"/>
    <property type="project" value="UniProtKB-KW"/>
</dbReference>
<feature type="binding site" evidence="10">
    <location>
        <position position="97"/>
    </location>
    <ligand>
        <name>ATP</name>
        <dbReference type="ChEBI" id="CHEBI:30616"/>
    </ligand>
</feature>
<dbReference type="GO" id="GO:0000922">
    <property type="term" value="C:spindle pole"/>
    <property type="evidence" value="ECO:0007669"/>
    <property type="project" value="TreeGrafter"/>
</dbReference>
<dbReference type="InterPro" id="IPR008271">
    <property type="entry name" value="Ser/Thr_kinase_AS"/>
</dbReference>
<feature type="domain" description="POLO box" evidence="14">
    <location>
        <begin position="445"/>
        <end position="522"/>
    </location>
</feature>
<dbReference type="PROSITE" id="PS50011">
    <property type="entry name" value="PROTEIN_KINASE_DOM"/>
    <property type="match status" value="1"/>
</dbReference>
<dbReference type="AlphaFoldDB" id="A0A7E4VY55"/>
<evidence type="ECO:0000259" key="14">
    <source>
        <dbReference type="PROSITE" id="PS50078"/>
    </source>
</evidence>
<comment type="catalytic activity">
    <reaction evidence="8 11">
        <text>L-threonyl-[protein] + ATP = O-phospho-L-threonyl-[protein] + ADP + H(+)</text>
        <dbReference type="Rhea" id="RHEA:46608"/>
        <dbReference type="Rhea" id="RHEA-COMP:11060"/>
        <dbReference type="Rhea" id="RHEA-COMP:11605"/>
        <dbReference type="ChEBI" id="CHEBI:15378"/>
        <dbReference type="ChEBI" id="CHEBI:30013"/>
        <dbReference type="ChEBI" id="CHEBI:30616"/>
        <dbReference type="ChEBI" id="CHEBI:61977"/>
        <dbReference type="ChEBI" id="CHEBI:456216"/>
        <dbReference type="EC" id="2.7.11.21"/>
    </reaction>
</comment>
<feature type="region of interest" description="Disordered" evidence="12">
    <location>
        <begin position="1"/>
        <end position="33"/>
    </location>
</feature>
<protein>
    <recommendedName>
        <fullName evidence="11">Serine/threonine-protein kinase PLK</fullName>
        <ecNumber evidence="11">2.7.11.21</ecNumber>
    </recommendedName>
    <alternativeName>
        <fullName evidence="11">Polo-like kinase</fullName>
    </alternativeName>
</protein>
<evidence type="ECO:0000256" key="7">
    <source>
        <dbReference type="ARBA" id="ARBA00022840"/>
    </source>
</evidence>
<evidence type="ECO:0000256" key="5">
    <source>
        <dbReference type="ARBA" id="ARBA00022741"/>
    </source>
</evidence>
<reference evidence="15" key="1">
    <citation type="journal article" date="2013" name="Genetics">
        <title>The draft genome and transcriptome of Panagrellus redivivus are shaped by the harsh demands of a free-living lifestyle.</title>
        <authorList>
            <person name="Srinivasan J."/>
            <person name="Dillman A.R."/>
            <person name="Macchietto M.G."/>
            <person name="Heikkinen L."/>
            <person name="Lakso M."/>
            <person name="Fracchia K.M."/>
            <person name="Antoshechkin I."/>
            <person name="Mortazavi A."/>
            <person name="Wong G."/>
            <person name="Sternberg P.W."/>
        </authorList>
    </citation>
    <scope>NUCLEOTIDE SEQUENCE [LARGE SCALE GENOMIC DNA]</scope>
    <source>
        <strain evidence="15">MT8872</strain>
    </source>
</reference>
<comment type="similarity">
    <text evidence="11">Belongs to the protein kinase superfamily. Ser/Thr protein kinase family. CDC5/Polo subfamily.</text>
</comment>
<keyword evidence="15" id="KW-1185">Reference proteome</keyword>
<dbReference type="InterPro" id="IPR033695">
    <property type="entry name" value="POLO_box_2"/>
</dbReference>
<dbReference type="GO" id="GO:0007052">
    <property type="term" value="P:mitotic spindle organization"/>
    <property type="evidence" value="ECO:0007669"/>
    <property type="project" value="TreeGrafter"/>
</dbReference>
<dbReference type="PROSITE" id="PS00107">
    <property type="entry name" value="PROTEIN_KINASE_ATP"/>
    <property type="match status" value="1"/>
</dbReference>
<name>A0A7E4VY55_PANRE</name>
<dbReference type="Gene3D" id="1.10.510.10">
    <property type="entry name" value="Transferase(Phosphotransferase) domain 1"/>
    <property type="match status" value="1"/>
</dbReference>
<dbReference type="InterPro" id="IPR036947">
    <property type="entry name" value="POLO_box_dom_sf"/>
</dbReference>
<dbReference type="EC" id="2.7.11.21" evidence="11"/>
<keyword evidence="7 10" id="KW-0067">ATP-binding</keyword>
<dbReference type="GO" id="GO:0005524">
    <property type="term" value="F:ATP binding"/>
    <property type="evidence" value="ECO:0007669"/>
    <property type="project" value="UniProtKB-UniRule"/>
</dbReference>
<evidence type="ECO:0000259" key="13">
    <source>
        <dbReference type="PROSITE" id="PS50011"/>
    </source>
</evidence>
<dbReference type="PANTHER" id="PTHR24345">
    <property type="entry name" value="SERINE/THREONINE-PROTEIN KINASE PLK"/>
    <property type="match status" value="1"/>
</dbReference>
<feature type="domain" description="Protein kinase" evidence="13">
    <location>
        <begin position="69"/>
        <end position="320"/>
    </location>
</feature>
<evidence type="ECO:0000256" key="1">
    <source>
        <dbReference type="ARBA" id="ARBA00001946"/>
    </source>
</evidence>
<dbReference type="PROSITE" id="PS00108">
    <property type="entry name" value="PROTEIN_KINASE_ST"/>
    <property type="match status" value="1"/>
</dbReference>
<organism evidence="15 16">
    <name type="scientific">Panagrellus redivivus</name>
    <name type="common">Microworm</name>
    <dbReference type="NCBI Taxonomy" id="6233"/>
    <lineage>
        <taxon>Eukaryota</taxon>
        <taxon>Metazoa</taxon>
        <taxon>Ecdysozoa</taxon>
        <taxon>Nematoda</taxon>
        <taxon>Chromadorea</taxon>
        <taxon>Rhabditida</taxon>
        <taxon>Tylenchina</taxon>
        <taxon>Panagrolaimomorpha</taxon>
        <taxon>Panagrolaimoidea</taxon>
        <taxon>Panagrolaimidae</taxon>
        <taxon>Panagrellus</taxon>
    </lineage>
</organism>
<dbReference type="InterPro" id="IPR000959">
    <property type="entry name" value="POLO_box_dom"/>
</dbReference>
<accession>A0A7E4VY55</accession>
<evidence type="ECO:0000256" key="10">
    <source>
        <dbReference type="PROSITE-ProRule" id="PRU10141"/>
    </source>
</evidence>
<keyword evidence="4" id="KW-0677">Repeat</keyword>
<dbReference type="Pfam" id="PF00659">
    <property type="entry name" value="POLO_box"/>
    <property type="match status" value="2"/>
</dbReference>
<dbReference type="PROSITE" id="PS50078">
    <property type="entry name" value="POLO_BOX"/>
    <property type="match status" value="2"/>
</dbReference>
<dbReference type="Proteomes" id="UP000492821">
    <property type="component" value="Unassembled WGS sequence"/>
</dbReference>
<keyword evidence="3 11" id="KW-0808">Transferase</keyword>
<dbReference type="GO" id="GO:0000776">
    <property type="term" value="C:kinetochore"/>
    <property type="evidence" value="ECO:0007669"/>
    <property type="project" value="TreeGrafter"/>
</dbReference>
<dbReference type="Gene3D" id="3.30.1120.30">
    <property type="entry name" value="POLO box domain"/>
    <property type="match status" value="2"/>
</dbReference>
<dbReference type="CDD" id="cd13117">
    <property type="entry name" value="POLO_box_2"/>
    <property type="match status" value="1"/>
</dbReference>
<dbReference type="GO" id="GO:0005634">
    <property type="term" value="C:nucleus"/>
    <property type="evidence" value="ECO:0007669"/>
    <property type="project" value="TreeGrafter"/>
</dbReference>
<dbReference type="CDD" id="cd13118">
    <property type="entry name" value="POLO_box_1"/>
    <property type="match status" value="1"/>
</dbReference>
<dbReference type="FunFam" id="3.30.200.20:FF:000091">
    <property type="entry name" value="Serine/threonine-protein kinase PLK"/>
    <property type="match status" value="1"/>
</dbReference>
<evidence type="ECO:0000313" key="16">
    <source>
        <dbReference type="WBParaSite" id="Pan_g5054.t1"/>
    </source>
</evidence>
<evidence type="ECO:0000313" key="15">
    <source>
        <dbReference type="Proteomes" id="UP000492821"/>
    </source>
</evidence>
<dbReference type="WBParaSite" id="Pan_g5054.t1">
    <property type="protein sequence ID" value="Pan_g5054.t1"/>
    <property type="gene ID" value="Pan_g5054"/>
</dbReference>
<feature type="compositionally biased region" description="Basic residues" evidence="12">
    <location>
        <begin position="1"/>
        <end position="10"/>
    </location>
</feature>
<evidence type="ECO:0000256" key="9">
    <source>
        <dbReference type="ARBA" id="ARBA00048347"/>
    </source>
</evidence>
<evidence type="ECO:0000256" key="6">
    <source>
        <dbReference type="ARBA" id="ARBA00022777"/>
    </source>
</evidence>
<evidence type="ECO:0000256" key="8">
    <source>
        <dbReference type="ARBA" id="ARBA00047802"/>
    </source>
</evidence>
<keyword evidence="2 11" id="KW-0723">Serine/threonine-protein kinase</keyword>
<evidence type="ECO:0000256" key="11">
    <source>
        <dbReference type="RuleBase" id="RU361162"/>
    </source>
</evidence>
<dbReference type="SUPFAM" id="SSF56112">
    <property type="entry name" value="Protein kinase-like (PK-like)"/>
    <property type="match status" value="1"/>
</dbReference>
<dbReference type="GO" id="GO:0005813">
    <property type="term" value="C:centrosome"/>
    <property type="evidence" value="ECO:0007669"/>
    <property type="project" value="TreeGrafter"/>
</dbReference>
<dbReference type="InterPro" id="IPR011009">
    <property type="entry name" value="Kinase-like_dom_sf"/>
</dbReference>
<evidence type="ECO:0000256" key="2">
    <source>
        <dbReference type="ARBA" id="ARBA00022527"/>
    </source>
</evidence>
<dbReference type="GO" id="GO:0005737">
    <property type="term" value="C:cytoplasm"/>
    <property type="evidence" value="ECO:0007669"/>
    <property type="project" value="TreeGrafter"/>
</dbReference>